<dbReference type="KEGG" id="neq:NEQ408"/>
<evidence type="ECO:0000313" key="1">
    <source>
        <dbReference type="EMBL" id="AAR39252.1"/>
    </source>
</evidence>
<sequence length="158" mass="18202">MIKAQVFYDALGAPKENVVSFLKDLVERIKQYEGAKVIDYKILEPEPQGNNLYSSVAILIMEFEDLFRVFQFVLDYPPATIEILYPEGPDQLLRDIEKELSKCVDKEKVNQLRKEIKALKSLIPTKATLNLILNDLATKQHQMGLLIKELQARLQLQQ</sequence>
<protein>
    <submittedName>
        <fullName evidence="1">NEQ408</fullName>
    </submittedName>
</protein>
<dbReference type="BioCyc" id="NEQU228908:GJB6-435-MONOMER"/>
<gene>
    <name evidence="1" type="ordered locus">NEQ408</name>
</gene>
<dbReference type="EMBL" id="AE017199">
    <property type="protein sequence ID" value="AAR39252.1"/>
    <property type="molecule type" value="Genomic_DNA"/>
</dbReference>
<dbReference type="EnsemblBacteria" id="AAR39252">
    <property type="protein sequence ID" value="AAR39252"/>
    <property type="gene ID" value="NEQ408"/>
</dbReference>
<dbReference type="AlphaFoldDB" id="Q74ME6"/>
<name>Q74ME6_NANEQ</name>
<accession>Q74ME6</accession>
<keyword evidence="2" id="KW-1185">Reference proteome</keyword>
<evidence type="ECO:0000313" key="2">
    <source>
        <dbReference type="Proteomes" id="UP000000578"/>
    </source>
</evidence>
<reference evidence="1 2" key="1">
    <citation type="journal article" date="2003" name="Proc. Natl. Acad. Sci. U.S.A.">
        <title>The genome of Nanoarchaeum equitans: insights into early archaeal evolution and derived parasitism.</title>
        <authorList>
            <person name="Waters E."/>
            <person name="Hohn M.J."/>
            <person name="Ahel I."/>
            <person name="Graham D.E."/>
            <person name="Adams M.D."/>
            <person name="Barnstead M."/>
            <person name="Beeson K.Y."/>
            <person name="Bibbs L."/>
            <person name="Bolanos R."/>
            <person name="Keller M."/>
            <person name="Kretz K."/>
            <person name="Lin X."/>
            <person name="Mathur E."/>
            <person name="Ni J."/>
            <person name="Podar M."/>
            <person name="Richardson T."/>
            <person name="Sutton G.G."/>
            <person name="Simon M."/>
            <person name="Soll D."/>
            <person name="Stetter K.O."/>
            <person name="Short J.M."/>
            <person name="Noordewier M."/>
        </authorList>
    </citation>
    <scope>NUCLEOTIDE SEQUENCE [LARGE SCALE GENOMIC DNA]</scope>
    <source>
        <strain evidence="1 2">Kin4-M</strain>
    </source>
</reference>
<proteinExistence type="predicted"/>
<dbReference type="PATRIC" id="fig|228908.8.peg.414"/>
<organism evidence="1 2">
    <name type="scientific">Nanoarchaeum equitans (strain Kin4-M)</name>
    <dbReference type="NCBI Taxonomy" id="228908"/>
    <lineage>
        <taxon>Archaea</taxon>
        <taxon>Nanobdellota</taxon>
        <taxon>Candidatus Nanoarchaeia</taxon>
        <taxon>Nanoarchaeales</taxon>
        <taxon>Nanoarchaeaceae</taxon>
        <taxon>Nanoarchaeum</taxon>
    </lineage>
</organism>
<dbReference type="HOGENOM" id="CLU_1665536_0_0_2"/>
<dbReference type="Proteomes" id="UP000000578">
    <property type="component" value="Chromosome"/>
</dbReference>
<dbReference type="STRING" id="228908.NEQ408"/>